<protein>
    <recommendedName>
        <fullName evidence="4">Protein tipE</fullName>
    </recommendedName>
</protein>
<reference evidence="2 3" key="1">
    <citation type="submission" date="2019-08" db="EMBL/GenBank/DDBJ databases">
        <title>Whole genome of Aphis craccivora.</title>
        <authorList>
            <person name="Voronova N.V."/>
            <person name="Shulinski R.S."/>
            <person name="Bandarenka Y.V."/>
            <person name="Zhorov D.G."/>
            <person name="Warner D."/>
        </authorList>
    </citation>
    <scope>NUCLEOTIDE SEQUENCE [LARGE SCALE GENOMIC DNA]</scope>
    <source>
        <strain evidence="2">180601</strain>
        <tissue evidence="2">Whole Body</tissue>
    </source>
</reference>
<dbReference type="PANTHER" id="PTHR12335:SF7">
    <property type="entry name" value="RT03134P"/>
    <property type="match status" value="1"/>
</dbReference>
<keyword evidence="1" id="KW-1133">Transmembrane helix</keyword>
<evidence type="ECO:0000313" key="3">
    <source>
        <dbReference type="Proteomes" id="UP000478052"/>
    </source>
</evidence>
<accession>A0A6G0ZIY0</accession>
<name>A0A6G0ZIY0_APHCR</name>
<evidence type="ECO:0000313" key="2">
    <source>
        <dbReference type="EMBL" id="KAF0771102.1"/>
    </source>
</evidence>
<comment type="caution">
    <text evidence="2">The sequence shown here is derived from an EMBL/GenBank/DDBJ whole genome shotgun (WGS) entry which is preliminary data.</text>
</comment>
<dbReference type="OrthoDB" id="6349518at2759"/>
<organism evidence="2 3">
    <name type="scientific">Aphis craccivora</name>
    <name type="common">Cowpea aphid</name>
    <dbReference type="NCBI Taxonomy" id="307492"/>
    <lineage>
        <taxon>Eukaryota</taxon>
        <taxon>Metazoa</taxon>
        <taxon>Ecdysozoa</taxon>
        <taxon>Arthropoda</taxon>
        <taxon>Hexapoda</taxon>
        <taxon>Insecta</taxon>
        <taxon>Pterygota</taxon>
        <taxon>Neoptera</taxon>
        <taxon>Paraneoptera</taxon>
        <taxon>Hemiptera</taxon>
        <taxon>Sternorrhyncha</taxon>
        <taxon>Aphidomorpha</taxon>
        <taxon>Aphidoidea</taxon>
        <taxon>Aphididae</taxon>
        <taxon>Aphidini</taxon>
        <taxon>Aphis</taxon>
        <taxon>Aphis</taxon>
    </lineage>
</organism>
<dbReference type="PANTHER" id="PTHR12335">
    <property type="entry name" value="TIPE PROTEIN TEMPERATURE-INDUCED PARALYTIC E"/>
    <property type="match status" value="1"/>
</dbReference>
<feature type="transmembrane region" description="Helical" evidence="1">
    <location>
        <begin position="171"/>
        <end position="189"/>
    </location>
</feature>
<dbReference type="InterPro" id="IPR031578">
    <property type="entry name" value="TipE"/>
</dbReference>
<gene>
    <name evidence="2" type="ORF">FWK35_00001394</name>
</gene>
<evidence type="ECO:0000256" key="1">
    <source>
        <dbReference type="SAM" id="Phobius"/>
    </source>
</evidence>
<keyword evidence="1" id="KW-0472">Membrane</keyword>
<dbReference type="Proteomes" id="UP000478052">
    <property type="component" value="Unassembled WGS sequence"/>
</dbReference>
<dbReference type="GO" id="GO:0002028">
    <property type="term" value="P:regulation of sodium ion transport"/>
    <property type="evidence" value="ECO:0007669"/>
    <property type="project" value="TreeGrafter"/>
</dbReference>
<keyword evidence="1" id="KW-0812">Transmembrane</keyword>
<sequence length="612" mass="67207">MSLEDNRKRAGKVTVVIGKTTQHSRLTETVISERKKNTNENVITNVGVEVICSRDGLDLLIFPRRSTFRGAGPLAGGGGGEPRPSRHLYCVCTHGVWPRYSRSPGSVERGGSTIVVVVVVVVVVTVSSSSSSGHDREPVQVMPKKKPIPIEDLVVPPQDTRICGTICVCQMTAVLSSVAIVYLTVAIYMPTMREFKSGISEDPVVCTTTRNVSSQKCDWSSCSEWCLSKPSGGCAQIYVNIRQNGSALLLHNCSHVVNKTCFGFDPENAKRYTCIRDECKTLTGTFNCTDGVCINITDAFRCEFRNTEPPLKCNEYRGKITCMSISGLNSCARGECSRILEPYNCDRRCVDIPTRNKNVIVLSGDRTFLARCDAAAHLPGYMDGDPLPRDVDDGGSSAGRQRIWSEEQDDVLIASCMSVVLGGSAGDLLATDCVNGSLLRQDVLADFANFSHLTNLNAQSDRPIVAGDSVAPREHKLLIAKDSHLHINLEGCVNTLRGECDVFIRRYGKDGSDHNARARFRCYYATDIPELAVVRFDLGRTYKEFLVASVVPVVMLVISCLTLILCQRTVEVGDDAKMRFKRKSLMFPLHDRELEGIAGRRPSNVDMDNTSL</sequence>
<dbReference type="EMBL" id="VUJU01000337">
    <property type="protein sequence ID" value="KAF0771102.1"/>
    <property type="molecule type" value="Genomic_DNA"/>
</dbReference>
<keyword evidence="3" id="KW-1185">Reference proteome</keyword>
<dbReference type="GO" id="GO:0005886">
    <property type="term" value="C:plasma membrane"/>
    <property type="evidence" value="ECO:0007669"/>
    <property type="project" value="TreeGrafter"/>
</dbReference>
<evidence type="ECO:0008006" key="4">
    <source>
        <dbReference type="Google" id="ProtNLM"/>
    </source>
</evidence>
<dbReference type="AlphaFoldDB" id="A0A6G0ZIY0"/>
<feature type="transmembrane region" description="Helical" evidence="1">
    <location>
        <begin position="545"/>
        <end position="565"/>
    </location>
</feature>
<proteinExistence type="predicted"/>
<dbReference type="GO" id="GO:0017080">
    <property type="term" value="F:sodium channel regulator activity"/>
    <property type="evidence" value="ECO:0007669"/>
    <property type="project" value="TreeGrafter"/>
</dbReference>